<accession>A0A1H2HHG8</accession>
<protein>
    <submittedName>
        <fullName evidence="1">Uncharacterized protein</fullName>
    </submittedName>
</protein>
<dbReference type="STRING" id="158898.SAMN04488548_134456"/>
<evidence type="ECO:0000313" key="2">
    <source>
        <dbReference type="Proteomes" id="UP000183180"/>
    </source>
</evidence>
<reference evidence="1 2" key="1">
    <citation type="submission" date="2016-10" db="EMBL/GenBank/DDBJ databases">
        <authorList>
            <person name="de Groot N.N."/>
        </authorList>
    </citation>
    <scope>NUCLEOTIDE SEQUENCE [LARGE SCALE GENOMIC DNA]</scope>
    <source>
        <strain evidence="1 2">DSM 44215</strain>
    </source>
</reference>
<dbReference type="Proteomes" id="UP000183180">
    <property type="component" value="Unassembled WGS sequence"/>
</dbReference>
<proteinExistence type="predicted"/>
<name>A0A1H2HHG8_9ACTN</name>
<evidence type="ECO:0000313" key="1">
    <source>
        <dbReference type="EMBL" id="SDU30998.1"/>
    </source>
</evidence>
<dbReference type="RefSeq" id="WP_139180025.1">
    <property type="nucleotide sequence ID" value="NZ_FNLM01000034.1"/>
</dbReference>
<sequence length="133" mass="15399">MSRAQQRIPPYILAAGRRGARPGELDELRRLIAARAAQHPGRNSPAAMPGTYASEAFDSQTWERDMERWCTDPRERVNEYTRRVDLLIHDRYRLGAPIDEDHVAKLRESVRRAYLAELQSFLDNHPDIAYRNA</sequence>
<gene>
    <name evidence="1" type="ORF">SAMN04488548_134456</name>
</gene>
<dbReference type="EMBL" id="FNLM01000034">
    <property type="protein sequence ID" value="SDU30998.1"/>
    <property type="molecule type" value="Genomic_DNA"/>
</dbReference>
<dbReference type="AlphaFoldDB" id="A0A1H2HHG8"/>
<organism evidence="1 2">
    <name type="scientific">Gordonia westfalica</name>
    <dbReference type="NCBI Taxonomy" id="158898"/>
    <lineage>
        <taxon>Bacteria</taxon>
        <taxon>Bacillati</taxon>
        <taxon>Actinomycetota</taxon>
        <taxon>Actinomycetes</taxon>
        <taxon>Mycobacteriales</taxon>
        <taxon>Gordoniaceae</taxon>
        <taxon>Gordonia</taxon>
    </lineage>
</organism>